<evidence type="ECO:0000256" key="1">
    <source>
        <dbReference type="SAM" id="MobiDB-lite"/>
    </source>
</evidence>
<feature type="compositionally biased region" description="Basic residues" evidence="1">
    <location>
        <begin position="355"/>
        <end position="366"/>
    </location>
</feature>
<protein>
    <submittedName>
        <fullName evidence="3">Uncharacterized protein</fullName>
    </submittedName>
</protein>
<feature type="transmembrane region" description="Helical" evidence="2">
    <location>
        <begin position="66"/>
        <end position="86"/>
    </location>
</feature>
<dbReference type="Proteomes" id="UP001150266">
    <property type="component" value="Unassembled WGS sequence"/>
</dbReference>
<reference evidence="3" key="1">
    <citation type="submission" date="2022-08" db="EMBL/GenBank/DDBJ databases">
        <title>A Global Phylogenomic Analysis of the Shiitake Genus Lentinula.</title>
        <authorList>
            <consortium name="DOE Joint Genome Institute"/>
            <person name="Sierra-Patev S."/>
            <person name="Min B."/>
            <person name="Naranjo-Ortiz M."/>
            <person name="Looney B."/>
            <person name="Konkel Z."/>
            <person name="Slot J.C."/>
            <person name="Sakamoto Y."/>
            <person name="Steenwyk J.L."/>
            <person name="Rokas A."/>
            <person name="Carro J."/>
            <person name="Camarero S."/>
            <person name="Ferreira P."/>
            <person name="Molpeceres G."/>
            <person name="Ruiz-Duenas F.J."/>
            <person name="Serrano A."/>
            <person name="Henrissat B."/>
            <person name="Drula E."/>
            <person name="Hughes K.W."/>
            <person name="Mata J.L."/>
            <person name="Ishikawa N.K."/>
            <person name="Vargas-Isla R."/>
            <person name="Ushijima S."/>
            <person name="Smith C.A."/>
            <person name="Ahrendt S."/>
            <person name="Andreopoulos W."/>
            <person name="He G."/>
            <person name="Labutti K."/>
            <person name="Lipzen A."/>
            <person name="Ng V."/>
            <person name="Riley R."/>
            <person name="Sandor L."/>
            <person name="Barry K."/>
            <person name="Martinez A.T."/>
            <person name="Xiao Y."/>
            <person name="Gibbons J.G."/>
            <person name="Terashima K."/>
            <person name="Grigoriev I.V."/>
            <person name="Hibbett D.S."/>
        </authorList>
    </citation>
    <scope>NUCLEOTIDE SEQUENCE</scope>
    <source>
        <strain evidence="3">JLM2183</strain>
    </source>
</reference>
<feature type="transmembrane region" description="Helical" evidence="2">
    <location>
        <begin position="177"/>
        <end position="201"/>
    </location>
</feature>
<evidence type="ECO:0000313" key="3">
    <source>
        <dbReference type="EMBL" id="KAJ4483692.1"/>
    </source>
</evidence>
<comment type="caution">
    <text evidence="3">The sequence shown here is derived from an EMBL/GenBank/DDBJ whole genome shotgun (WGS) entry which is preliminary data.</text>
</comment>
<dbReference type="OrthoDB" id="3226582at2759"/>
<accession>A0A9W9DS05</accession>
<proteinExistence type="predicted"/>
<evidence type="ECO:0000313" key="4">
    <source>
        <dbReference type="Proteomes" id="UP001150266"/>
    </source>
</evidence>
<feature type="transmembrane region" description="Helical" evidence="2">
    <location>
        <begin position="222"/>
        <end position="247"/>
    </location>
</feature>
<keyword evidence="2" id="KW-0812">Transmembrane</keyword>
<feature type="transmembrane region" description="Helical" evidence="2">
    <location>
        <begin position="27"/>
        <end position="54"/>
    </location>
</feature>
<feature type="transmembrane region" description="Helical" evidence="2">
    <location>
        <begin position="253"/>
        <end position="276"/>
    </location>
</feature>
<keyword evidence="4" id="KW-1185">Reference proteome</keyword>
<evidence type="ECO:0000256" key="2">
    <source>
        <dbReference type="SAM" id="Phobius"/>
    </source>
</evidence>
<organism evidence="3 4">
    <name type="scientific">Lentinula aciculospora</name>
    <dbReference type="NCBI Taxonomy" id="153920"/>
    <lineage>
        <taxon>Eukaryota</taxon>
        <taxon>Fungi</taxon>
        <taxon>Dikarya</taxon>
        <taxon>Basidiomycota</taxon>
        <taxon>Agaricomycotina</taxon>
        <taxon>Agaricomycetes</taxon>
        <taxon>Agaricomycetidae</taxon>
        <taxon>Agaricales</taxon>
        <taxon>Marasmiineae</taxon>
        <taxon>Omphalotaceae</taxon>
        <taxon>Lentinula</taxon>
    </lineage>
</organism>
<dbReference type="AlphaFoldDB" id="A0A9W9DS05"/>
<sequence length="366" mass="40918">MVDQDFSCPESATCMTFESPHVLQQQLTLLIIPAAFGLLLYGIFTVLFGLSIYIFRRKFTPGKLHIIATLVFYTIATVSVILDLVYRCGQILLPFLMYQSSVGYIDPSLPYVPAVTSASEGLFLCASSLADVMLIRRCYRLWNSRKRVVFVPVIFILASLVLWIITITLYPGSSQAYMVYISVTLLQNLYLSVMIAGRICWNNQSIKKIWVTPDPYHEARRDLFGPILESAMITPIFLIIWVALFLSGSGVEVLSSCVLTQVVGISFTFIIVRIGLGIDVEHTISEFHSPPLDVETSPFEAVALEDLNQNHSGQDNRRLQNQNQPIQPFDLKYTSGLGPLGNSSELLKGQSNHSSKNHLRSVKNSK</sequence>
<feature type="transmembrane region" description="Helical" evidence="2">
    <location>
        <begin position="147"/>
        <end position="171"/>
    </location>
</feature>
<keyword evidence="2" id="KW-0472">Membrane</keyword>
<dbReference type="EMBL" id="JAOTPV010000004">
    <property type="protein sequence ID" value="KAJ4483692.1"/>
    <property type="molecule type" value="Genomic_DNA"/>
</dbReference>
<feature type="transmembrane region" description="Helical" evidence="2">
    <location>
        <begin position="111"/>
        <end position="135"/>
    </location>
</feature>
<feature type="compositionally biased region" description="Polar residues" evidence="1">
    <location>
        <begin position="341"/>
        <end position="354"/>
    </location>
</feature>
<feature type="region of interest" description="Disordered" evidence="1">
    <location>
        <begin position="329"/>
        <end position="366"/>
    </location>
</feature>
<keyword evidence="2" id="KW-1133">Transmembrane helix</keyword>
<name>A0A9W9DS05_9AGAR</name>
<gene>
    <name evidence="3" type="ORF">J3R30DRAFT_3450859</name>
</gene>